<protein>
    <submittedName>
        <fullName evidence="1">Uncharacterized protein</fullName>
    </submittedName>
</protein>
<dbReference type="AlphaFoldDB" id="A0A3B0UJI2"/>
<name>A0A3B0UJI2_9ZZZZ</name>
<sequence length="71" mass="7904">MGTDYNLSGIPNRSNLNKVAKTNPAGGLLFSLLQEKPTIPISRRIQNPGLRCFVCMRLFLKTVVINESTKK</sequence>
<evidence type="ECO:0000313" key="1">
    <source>
        <dbReference type="EMBL" id="VAW29300.1"/>
    </source>
</evidence>
<organism evidence="1">
    <name type="scientific">hydrothermal vent metagenome</name>
    <dbReference type="NCBI Taxonomy" id="652676"/>
    <lineage>
        <taxon>unclassified sequences</taxon>
        <taxon>metagenomes</taxon>
        <taxon>ecological metagenomes</taxon>
    </lineage>
</organism>
<dbReference type="EMBL" id="UOET01000348">
    <property type="protein sequence ID" value="VAW29300.1"/>
    <property type="molecule type" value="Genomic_DNA"/>
</dbReference>
<gene>
    <name evidence="1" type="ORF">MNBD_BACTEROID07-328</name>
</gene>
<reference evidence="1" key="1">
    <citation type="submission" date="2018-06" db="EMBL/GenBank/DDBJ databases">
        <authorList>
            <person name="Zhirakovskaya E."/>
        </authorList>
    </citation>
    <scope>NUCLEOTIDE SEQUENCE</scope>
</reference>
<proteinExistence type="predicted"/>
<accession>A0A3B0UJI2</accession>